<gene>
    <name evidence="4" type="ORF">POL67_14610</name>
</gene>
<dbReference type="Proteomes" id="UP001221411">
    <property type="component" value="Unassembled WGS sequence"/>
</dbReference>
<feature type="transmembrane region" description="Helical" evidence="2">
    <location>
        <begin position="286"/>
        <end position="308"/>
    </location>
</feature>
<accession>A0ABT5EM92</accession>
<feature type="transmembrane region" description="Helical" evidence="2">
    <location>
        <begin position="231"/>
        <end position="252"/>
    </location>
</feature>
<evidence type="ECO:0000256" key="1">
    <source>
        <dbReference type="SAM" id="MobiDB-lite"/>
    </source>
</evidence>
<reference evidence="4 5" key="1">
    <citation type="submission" date="2022-11" db="EMBL/GenBank/DDBJ databases">
        <title>Minimal conservation of predation-associated metabolite biosynthetic gene clusters underscores biosynthetic potential of Myxococcota including descriptions for ten novel species: Archangium lansinium sp. nov., Myxococcus landrumus sp. nov., Nannocystis bai.</title>
        <authorList>
            <person name="Ahearne A."/>
            <person name="Stevens C."/>
            <person name="Dowd S."/>
        </authorList>
    </citation>
    <scope>NUCLEOTIDE SEQUENCE [LARGE SCALE GENOMIC DNA]</scope>
    <source>
        <strain evidence="4 5">RJM3</strain>
    </source>
</reference>
<feature type="region of interest" description="Disordered" evidence="1">
    <location>
        <begin position="201"/>
        <end position="223"/>
    </location>
</feature>
<dbReference type="EMBL" id="JAQNDO010000001">
    <property type="protein sequence ID" value="MDC0742584.1"/>
    <property type="molecule type" value="Genomic_DNA"/>
</dbReference>
<evidence type="ECO:0000256" key="3">
    <source>
        <dbReference type="SAM" id="SignalP"/>
    </source>
</evidence>
<sequence>MSGVWKPLRGFAWPLAGAAALFGAPPAYAQQEAAAEALFDRGLVEMQARHFDVACPAFAESQRLDPRAGTLFTLAECERLWGKIASASAHYAEYLRQVDAMPATLRPKHGARAAIARKEKAAIEPSIPKLTLVLRGKTPDGVRVTRDGFELGAASLGTALPVDPGEHVLTTQMPGASPVETRVTVAKGESKTVELDVQAARPTEPGIPPLPSTHLRSPERPDHAHRGVPTWAWIAGIGGLAAVGGSIAFTVAHMNVRSAVAERCPDGTCDAPGLAEAYRASWNRDLALSLTFGALGAAGVGLAAVGFVRTYGAAKTTEAVTFVPWATKGAGGAVVLGHF</sequence>
<protein>
    <recommendedName>
        <fullName evidence="6">PEGA domain-containing protein</fullName>
    </recommendedName>
</protein>
<feature type="chain" id="PRO_5046586622" description="PEGA domain-containing protein" evidence="3">
    <location>
        <begin position="30"/>
        <end position="339"/>
    </location>
</feature>
<keyword evidence="5" id="KW-1185">Reference proteome</keyword>
<keyword evidence="3" id="KW-0732">Signal</keyword>
<evidence type="ECO:0000313" key="5">
    <source>
        <dbReference type="Proteomes" id="UP001221411"/>
    </source>
</evidence>
<keyword evidence="2" id="KW-0472">Membrane</keyword>
<keyword evidence="2" id="KW-0812">Transmembrane</keyword>
<evidence type="ECO:0000313" key="4">
    <source>
        <dbReference type="EMBL" id="MDC0742584.1"/>
    </source>
</evidence>
<evidence type="ECO:0008006" key="6">
    <source>
        <dbReference type="Google" id="ProtNLM"/>
    </source>
</evidence>
<comment type="caution">
    <text evidence="4">The sequence shown here is derived from an EMBL/GenBank/DDBJ whole genome shotgun (WGS) entry which is preliminary data.</text>
</comment>
<keyword evidence="2" id="KW-1133">Transmembrane helix</keyword>
<feature type="signal peptide" evidence="3">
    <location>
        <begin position="1"/>
        <end position="29"/>
    </location>
</feature>
<name>A0ABT5EM92_9BACT</name>
<proteinExistence type="predicted"/>
<evidence type="ECO:0000256" key="2">
    <source>
        <dbReference type="SAM" id="Phobius"/>
    </source>
</evidence>
<organism evidence="4 5">
    <name type="scientific">Polyangium mundeleinium</name>
    <dbReference type="NCBI Taxonomy" id="2995306"/>
    <lineage>
        <taxon>Bacteria</taxon>
        <taxon>Pseudomonadati</taxon>
        <taxon>Myxococcota</taxon>
        <taxon>Polyangia</taxon>
        <taxon>Polyangiales</taxon>
        <taxon>Polyangiaceae</taxon>
        <taxon>Polyangium</taxon>
    </lineage>
</organism>
<dbReference type="RefSeq" id="WP_271917965.1">
    <property type="nucleotide sequence ID" value="NZ_JAQNDO010000001.1"/>
</dbReference>